<proteinExistence type="predicted"/>
<dbReference type="Gene3D" id="3.90.1200.10">
    <property type="match status" value="1"/>
</dbReference>
<evidence type="ECO:0000259" key="1">
    <source>
        <dbReference type="SMART" id="SM00587"/>
    </source>
</evidence>
<dbReference type="GO" id="GO:0016301">
    <property type="term" value="F:kinase activity"/>
    <property type="evidence" value="ECO:0007669"/>
    <property type="project" value="UniProtKB-KW"/>
</dbReference>
<sequence length="405" mass="46651">MSVEIKNIGELVTPLLKSTEEFVEYESSKLLSPGENYGSVMLEIKVKIRNESDEYETLNFVAKTCPTSPALREIFNTKVTFKKEIAVYTTIAPLLKDFCSAKGADTSIDFFAKCIGARISLNPESSEVDEDAVLLLENLSTQGYNTGDRFVGFDEETTKYLLKDLAVMHSTTIAYRTAHPEEFNLKILPYLKRELSTKAIDNVIDDFAKRFEDVAEKNPDCIPFLPKIKIALTEMKEVTRNPPKGKEIFMTLTHNDFWINNTMLKYREDKPIGNKIIDFQMIEYSSLANDVIFFLYSSVELSVLENKIDELIRYYYDVFIQTLVKLEHNISGYSFESMMEEFAIMANKIQFTHILYLLSPIMKLKTVENSHFKAVDTPNGDRILHENYYKKLQFVLLDFAKKGWI</sequence>
<keyword evidence="3" id="KW-1185">Reference proteome</keyword>
<dbReference type="SMART" id="SM00587">
    <property type="entry name" value="CHK"/>
    <property type="match status" value="1"/>
</dbReference>
<dbReference type="InterPro" id="IPR015897">
    <property type="entry name" value="CHK_kinase-like"/>
</dbReference>
<comment type="caution">
    <text evidence="2">The sequence shown here is derived from an EMBL/GenBank/DDBJ whole genome shotgun (WGS) entry which is preliminary data.</text>
</comment>
<reference evidence="2 3" key="1">
    <citation type="journal article" date="2024" name="BMC Genomics">
        <title>De novo assembly and annotation of Popillia japonica's genome with initial clues to its potential as an invasive pest.</title>
        <authorList>
            <person name="Cucini C."/>
            <person name="Boschi S."/>
            <person name="Funari R."/>
            <person name="Cardaioli E."/>
            <person name="Iannotti N."/>
            <person name="Marturano G."/>
            <person name="Paoli F."/>
            <person name="Bruttini M."/>
            <person name="Carapelli A."/>
            <person name="Frati F."/>
            <person name="Nardi F."/>
        </authorList>
    </citation>
    <scope>NUCLEOTIDE SEQUENCE [LARGE SCALE GENOMIC DNA]</scope>
    <source>
        <strain evidence="2">DMR45628</strain>
    </source>
</reference>
<dbReference type="Proteomes" id="UP001458880">
    <property type="component" value="Unassembled WGS sequence"/>
</dbReference>
<dbReference type="Pfam" id="PF02958">
    <property type="entry name" value="EcKL"/>
    <property type="match status" value="1"/>
</dbReference>
<evidence type="ECO:0000313" key="2">
    <source>
        <dbReference type="EMBL" id="KAK9730254.1"/>
    </source>
</evidence>
<dbReference type="PANTHER" id="PTHR11012">
    <property type="entry name" value="PROTEIN KINASE-LIKE DOMAIN-CONTAINING"/>
    <property type="match status" value="1"/>
</dbReference>
<dbReference type="EMBL" id="JASPKY010000150">
    <property type="protein sequence ID" value="KAK9730254.1"/>
    <property type="molecule type" value="Genomic_DNA"/>
</dbReference>
<dbReference type="SUPFAM" id="SSF56112">
    <property type="entry name" value="Protein kinase-like (PK-like)"/>
    <property type="match status" value="1"/>
</dbReference>
<dbReference type="InterPro" id="IPR011009">
    <property type="entry name" value="Kinase-like_dom_sf"/>
</dbReference>
<organism evidence="2 3">
    <name type="scientific">Popillia japonica</name>
    <name type="common">Japanese beetle</name>
    <dbReference type="NCBI Taxonomy" id="7064"/>
    <lineage>
        <taxon>Eukaryota</taxon>
        <taxon>Metazoa</taxon>
        <taxon>Ecdysozoa</taxon>
        <taxon>Arthropoda</taxon>
        <taxon>Hexapoda</taxon>
        <taxon>Insecta</taxon>
        <taxon>Pterygota</taxon>
        <taxon>Neoptera</taxon>
        <taxon>Endopterygota</taxon>
        <taxon>Coleoptera</taxon>
        <taxon>Polyphaga</taxon>
        <taxon>Scarabaeiformia</taxon>
        <taxon>Scarabaeidae</taxon>
        <taxon>Rutelinae</taxon>
        <taxon>Popillia</taxon>
    </lineage>
</organism>
<keyword evidence="2" id="KW-0418">Kinase</keyword>
<accession>A0AAW1L8M2</accession>
<evidence type="ECO:0000313" key="3">
    <source>
        <dbReference type="Proteomes" id="UP001458880"/>
    </source>
</evidence>
<dbReference type="PANTHER" id="PTHR11012:SF55">
    <property type="entry name" value="BHLH DOMAIN-CONTAINING PROTEIN"/>
    <property type="match status" value="1"/>
</dbReference>
<dbReference type="AlphaFoldDB" id="A0AAW1L8M2"/>
<protein>
    <submittedName>
        <fullName evidence="2">Ecdysteroid kinase-like family</fullName>
    </submittedName>
</protein>
<keyword evidence="2" id="KW-0808">Transferase</keyword>
<gene>
    <name evidence="2" type="ORF">QE152_g15379</name>
</gene>
<dbReference type="InterPro" id="IPR004119">
    <property type="entry name" value="EcKL"/>
</dbReference>
<name>A0AAW1L8M2_POPJA</name>
<feature type="domain" description="CHK kinase-like" evidence="1">
    <location>
        <begin position="134"/>
        <end position="325"/>
    </location>
</feature>